<protein>
    <submittedName>
        <fullName evidence="2">Uncharacterized protein</fullName>
    </submittedName>
</protein>
<accession>A0A6G0J6B2</accession>
<evidence type="ECO:0000256" key="1">
    <source>
        <dbReference type="SAM" id="MobiDB-lite"/>
    </source>
</evidence>
<reference evidence="2 3" key="1">
    <citation type="submission" date="2019-07" db="EMBL/GenBank/DDBJ databases">
        <title>Chromosome genome assembly for large yellow croaker.</title>
        <authorList>
            <person name="Xiao S."/>
        </authorList>
    </citation>
    <scope>NUCLEOTIDE SEQUENCE [LARGE SCALE GENOMIC DNA]</scope>
    <source>
        <strain evidence="2">JMULYC20181020</strain>
        <tissue evidence="2">Muscle</tissue>
    </source>
</reference>
<feature type="compositionally biased region" description="Basic and acidic residues" evidence="1">
    <location>
        <begin position="155"/>
        <end position="168"/>
    </location>
</feature>
<dbReference type="AlphaFoldDB" id="A0A6G0J6B2"/>
<feature type="compositionally biased region" description="Basic and acidic residues" evidence="1">
    <location>
        <begin position="90"/>
        <end position="101"/>
    </location>
</feature>
<feature type="compositionally biased region" description="Basic and acidic residues" evidence="1">
    <location>
        <begin position="42"/>
        <end position="56"/>
    </location>
</feature>
<sequence>MTPLRSDDAQVWCGTKGKALADACHSGNHPPFCTPGVGYRDGPQDCHTKTRQERPRSSPFKGRSDQSQPRQSAASLAPPSIPTWLSYTRESLRGNVQDRPRLSVASPNAPREGGRVQQCRSITSPTSKTPMLKSKMPPTEQKGNGTAEASAFPVHSREGVTRASRDRALPPWPLQASRLG</sequence>
<dbReference type="EMBL" id="REGW02000002">
    <property type="protein sequence ID" value="KAE8299083.1"/>
    <property type="molecule type" value="Genomic_DNA"/>
</dbReference>
<evidence type="ECO:0000313" key="3">
    <source>
        <dbReference type="Proteomes" id="UP000424527"/>
    </source>
</evidence>
<feature type="region of interest" description="Disordered" evidence="1">
    <location>
        <begin position="35"/>
        <end position="180"/>
    </location>
</feature>
<feature type="compositionally biased region" description="Polar residues" evidence="1">
    <location>
        <begin position="65"/>
        <end position="74"/>
    </location>
</feature>
<proteinExistence type="predicted"/>
<organism evidence="2 3">
    <name type="scientific">Larimichthys crocea</name>
    <name type="common">Large yellow croaker</name>
    <name type="synonym">Pseudosciaena crocea</name>
    <dbReference type="NCBI Taxonomy" id="215358"/>
    <lineage>
        <taxon>Eukaryota</taxon>
        <taxon>Metazoa</taxon>
        <taxon>Chordata</taxon>
        <taxon>Craniata</taxon>
        <taxon>Vertebrata</taxon>
        <taxon>Euteleostomi</taxon>
        <taxon>Actinopterygii</taxon>
        <taxon>Neopterygii</taxon>
        <taxon>Teleostei</taxon>
        <taxon>Neoteleostei</taxon>
        <taxon>Acanthomorphata</taxon>
        <taxon>Eupercaria</taxon>
        <taxon>Sciaenidae</taxon>
        <taxon>Larimichthys</taxon>
    </lineage>
</organism>
<dbReference type="Proteomes" id="UP000424527">
    <property type="component" value="Unassembled WGS sequence"/>
</dbReference>
<name>A0A6G0J6B2_LARCR</name>
<gene>
    <name evidence="2" type="ORF">D5F01_LYC01472</name>
</gene>
<feature type="compositionally biased region" description="Polar residues" evidence="1">
    <location>
        <begin position="118"/>
        <end position="129"/>
    </location>
</feature>
<keyword evidence="3" id="KW-1185">Reference proteome</keyword>
<comment type="caution">
    <text evidence="2">The sequence shown here is derived from an EMBL/GenBank/DDBJ whole genome shotgun (WGS) entry which is preliminary data.</text>
</comment>
<evidence type="ECO:0000313" key="2">
    <source>
        <dbReference type="EMBL" id="KAE8299083.1"/>
    </source>
</evidence>